<evidence type="ECO:0000256" key="8">
    <source>
        <dbReference type="ARBA" id="ARBA00022833"/>
    </source>
</evidence>
<feature type="domain" description="Peptidase M20 dimerisation" evidence="10">
    <location>
        <begin position="180"/>
        <end position="289"/>
    </location>
</feature>
<evidence type="ECO:0000313" key="12">
    <source>
        <dbReference type="Proteomes" id="UP000199649"/>
    </source>
</evidence>
<gene>
    <name evidence="11" type="ORF">SAMN04489719_2210</name>
</gene>
<keyword evidence="6" id="KW-0479">Metal-binding</keyword>
<evidence type="ECO:0000256" key="4">
    <source>
        <dbReference type="ARBA" id="ARBA00022571"/>
    </source>
</evidence>
<keyword evidence="3" id="KW-0963">Cytoplasm</keyword>
<dbReference type="InterPro" id="IPR036264">
    <property type="entry name" value="Bact_exopeptidase_dim_dom"/>
</dbReference>
<comment type="cofactor">
    <cofactor evidence="1">
        <name>Zn(2+)</name>
        <dbReference type="ChEBI" id="CHEBI:29105"/>
    </cofactor>
</comment>
<name>A0A1H1RTG3_9MICO</name>
<dbReference type="Gene3D" id="3.30.70.360">
    <property type="match status" value="1"/>
</dbReference>
<dbReference type="PROSITE" id="PS00759">
    <property type="entry name" value="ARGE_DAPE_CPG2_2"/>
    <property type="match status" value="1"/>
</dbReference>
<keyword evidence="8" id="KW-0862">Zinc</keyword>
<dbReference type="RefSeq" id="WP_231945477.1">
    <property type="nucleotide sequence ID" value="NZ_LT629734.1"/>
</dbReference>
<dbReference type="STRING" id="684552.SAMN04489719_2210"/>
<protein>
    <submittedName>
        <fullName evidence="11">Acetylornithine deacetylase</fullName>
    </submittedName>
</protein>
<dbReference type="GO" id="GO:0008777">
    <property type="term" value="F:acetylornithine deacetylase activity"/>
    <property type="evidence" value="ECO:0007669"/>
    <property type="project" value="TreeGrafter"/>
</dbReference>
<evidence type="ECO:0000256" key="9">
    <source>
        <dbReference type="ARBA" id="ARBA00023285"/>
    </source>
</evidence>
<dbReference type="EMBL" id="LT629734">
    <property type="protein sequence ID" value="SDS39027.1"/>
    <property type="molecule type" value="Genomic_DNA"/>
</dbReference>
<keyword evidence="9" id="KW-0170">Cobalt</keyword>
<dbReference type="InterPro" id="IPR011650">
    <property type="entry name" value="Peptidase_M20_dimer"/>
</dbReference>
<dbReference type="Proteomes" id="UP000199649">
    <property type="component" value="Chromosome I"/>
</dbReference>
<keyword evidence="12" id="KW-1185">Reference proteome</keyword>
<dbReference type="CDD" id="cd03894">
    <property type="entry name" value="M20_ArgE"/>
    <property type="match status" value="1"/>
</dbReference>
<accession>A0A1H1RTG3</accession>
<dbReference type="GO" id="GO:0006526">
    <property type="term" value="P:L-arginine biosynthetic process"/>
    <property type="evidence" value="ECO:0007669"/>
    <property type="project" value="UniProtKB-KW"/>
</dbReference>
<keyword evidence="5" id="KW-0028">Amino-acid biosynthesis</keyword>
<dbReference type="GO" id="GO:0046872">
    <property type="term" value="F:metal ion binding"/>
    <property type="evidence" value="ECO:0007669"/>
    <property type="project" value="UniProtKB-KW"/>
</dbReference>
<evidence type="ECO:0000259" key="10">
    <source>
        <dbReference type="Pfam" id="PF07687"/>
    </source>
</evidence>
<dbReference type="PANTHER" id="PTHR43808">
    <property type="entry name" value="ACETYLORNITHINE DEACETYLASE"/>
    <property type="match status" value="1"/>
</dbReference>
<keyword evidence="4" id="KW-0055">Arginine biosynthesis</keyword>
<comment type="similarity">
    <text evidence="2">Belongs to the peptidase M20A family. ArgE subfamily.</text>
</comment>
<dbReference type="InterPro" id="IPR010169">
    <property type="entry name" value="AcOrn-deacetyl"/>
</dbReference>
<dbReference type="Pfam" id="PF01546">
    <property type="entry name" value="Peptidase_M20"/>
    <property type="match status" value="1"/>
</dbReference>
<dbReference type="PANTHER" id="PTHR43808:SF31">
    <property type="entry name" value="N-ACETYL-L-CITRULLINE DEACETYLASE"/>
    <property type="match status" value="1"/>
</dbReference>
<dbReference type="InterPro" id="IPR050072">
    <property type="entry name" value="Peptidase_M20A"/>
</dbReference>
<dbReference type="SUPFAM" id="SSF55031">
    <property type="entry name" value="Bacterial exopeptidase dimerisation domain"/>
    <property type="match status" value="1"/>
</dbReference>
<evidence type="ECO:0000256" key="2">
    <source>
        <dbReference type="ARBA" id="ARBA00005691"/>
    </source>
</evidence>
<evidence type="ECO:0000256" key="7">
    <source>
        <dbReference type="ARBA" id="ARBA00022801"/>
    </source>
</evidence>
<keyword evidence="7" id="KW-0378">Hydrolase</keyword>
<dbReference type="NCBIfam" id="TIGR01892">
    <property type="entry name" value="AcOrn-deacetyl"/>
    <property type="match status" value="1"/>
</dbReference>
<dbReference type="AlphaFoldDB" id="A0A1H1RTG3"/>
<reference evidence="12" key="1">
    <citation type="submission" date="2016-10" db="EMBL/GenBank/DDBJ databases">
        <authorList>
            <person name="Varghese N."/>
            <person name="Submissions S."/>
        </authorList>
    </citation>
    <scope>NUCLEOTIDE SEQUENCE [LARGE SCALE GENOMIC DNA]</scope>
    <source>
        <strain evidence="12">DSM 22965</strain>
    </source>
</reference>
<organism evidence="11 12">
    <name type="scientific">Agrococcus carbonis</name>
    <dbReference type="NCBI Taxonomy" id="684552"/>
    <lineage>
        <taxon>Bacteria</taxon>
        <taxon>Bacillati</taxon>
        <taxon>Actinomycetota</taxon>
        <taxon>Actinomycetes</taxon>
        <taxon>Micrococcales</taxon>
        <taxon>Microbacteriaceae</taxon>
        <taxon>Agrococcus</taxon>
    </lineage>
</organism>
<dbReference type="Gene3D" id="3.40.630.10">
    <property type="entry name" value="Zn peptidases"/>
    <property type="match status" value="1"/>
</dbReference>
<evidence type="ECO:0000256" key="5">
    <source>
        <dbReference type="ARBA" id="ARBA00022605"/>
    </source>
</evidence>
<evidence type="ECO:0000313" key="11">
    <source>
        <dbReference type="EMBL" id="SDS39027.1"/>
    </source>
</evidence>
<dbReference type="InterPro" id="IPR001261">
    <property type="entry name" value="ArgE/DapE_CS"/>
</dbReference>
<dbReference type="InterPro" id="IPR002933">
    <property type="entry name" value="Peptidase_M20"/>
</dbReference>
<dbReference type="SUPFAM" id="SSF53187">
    <property type="entry name" value="Zn-dependent exopeptidases"/>
    <property type="match status" value="1"/>
</dbReference>
<dbReference type="NCBIfam" id="NF005710">
    <property type="entry name" value="PRK07522.1"/>
    <property type="match status" value="1"/>
</dbReference>
<evidence type="ECO:0000256" key="3">
    <source>
        <dbReference type="ARBA" id="ARBA00022490"/>
    </source>
</evidence>
<evidence type="ECO:0000256" key="6">
    <source>
        <dbReference type="ARBA" id="ARBA00022723"/>
    </source>
</evidence>
<sequence>MPAEPSASALAEISALIAHDTTSRGSNLALVEHVEQRLAAVGIASSRLPDPSGEKANLLATIPAADGRVTGGIVLSAHTDVVPVDGQAWASEPFSADVRDGRLYGRGAADMKAFLGVVVDRLPAMAGARLAEPIHVALSYDEEVGCIGAVDLAAEIVRRGLAPVGCVVGEPTGMRAIRAHKSMNVHRIDVRGVAAHSSLTPEGVNAVRYAARLVDAIEAIADEQREQGPFDDGYVVPYTTVSTNRIDGGIAINTVPADCTITFEFRGLPALDHGALLGRVREACAAVEREMRARHDDARVTLSHVASAPGVDTPADAAVVGLAAAWGAIPSDDKVTYGTEAGLFAGAGIPTIVCGPGDIAQAHAPDEFIELDQIAACEAFVDRLIDGLSTGQETP</sequence>
<evidence type="ECO:0000256" key="1">
    <source>
        <dbReference type="ARBA" id="ARBA00001947"/>
    </source>
</evidence>
<proteinExistence type="inferred from homology"/>
<dbReference type="Pfam" id="PF07687">
    <property type="entry name" value="M20_dimer"/>
    <property type="match status" value="1"/>
</dbReference>